<keyword evidence="2" id="KW-1185">Reference proteome</keyword>
<evidence type="ECO:0000313" key="1">
    <source>
        <dbReference type="EMBL" id="NKX54350.1"/>
    </source>
</evidence>
<evidence type="ECO:0000313" key="2">
    <source>
        <dbReference type="Proteomes" id="UP000544090"/>
    </source>
</evidence>
<dbReference type="EMBL" id="JAAZSQ010000005">
    <property type="protein sequence ID" value="NKX54350.1"/>
    <property type="molecule type" value="Genomic_DNA"/>
</dbReference>
<dbReference type="InterPro" id="IPR023214">
    <property type="entry name" value="HAD_sf"/>
</dbReference>
<reference evidence="1 2" key="1">
    <citation type="submission" date="2020-04" db="EMBL/GenBank/DDBJ databases">
        <title>Arthrobacter sp. nov.</title>
        <authorList>
            <person name="Liu S."/>
        </authorList>
    </citation>
    <scope>NUCLEOTIDE SEQUENCE [LARGE SCALE GENOMIC DNA]</scope>
    <source>
        <strain evidence="1 2">E918</strain>
    </source>
</reference>
<gene>
    <name evidence="1" type="ORF">HGG74_07290</name>
</gene>
<dbReference type="Proteomes" id="UP000544090">
    <property type="component" value="Unassembled WGS sequence"/>
</dbReference>
<comment type="caution">
    <text evidence="1">The sequence shown here is derived from an EMBL/GenBank/DDBJ whole genome shotgun (WGS) entry which is preliminary data.</text>
</comment>
<dbReference type="RefSeq" id="WP_168485700.1">
    <property type="nucleotide sequence ID" value="NZ_JAAZSQ010000005.1"/>
</dbReference>
<sequence>MTLPAVAPAQHARPVHPPIGLLLDVDGPIASTLTRTVPREIVASLMVLASHGWPVVFNTGRSDAFIREEIMEPLLEAGIPEDVRFHAVCEKGAVWFSFGSTGPGTVHVDHSLSVPQDYAAEVRSLVAASYSSHMFFDETKRAMVSVEQLVEVSNQEYRRVQEDFDTDALALMARFNLGASRLDRHVPNSDDRVDYRLDPTIIATDIEAIQLGKDLGAERALELLAAERVLPQAWRTMGDSRTDYAMADWLHHHGHPVVHVDVRPADGVPMKPYPVLTPAHLGLPDAIHEEAGAAFLRTWAAVAQALAPSHIA</sequence>
<organism evidence="1 2">
    <name type="scientific">Arthrobacter mobilis</name>
    <dbReference type="NCBI Taxonomy" id="2724944"/>
    <lineage>
        <taxon>Bacteria</taxon>
        <taxon>Bacillati</taxon>
        <taxon>Actinomycetota</taxon>
        <taxon>Actinomycetes</taxon>
        <taxon>Micrococcales</taxon>
        <taxon>Micrococcaceae</taxon>
        <taxon>Arthrobacter</taxon>
    </lineage>
</organism>
<dbReference type="Gene3D" id="3.30.1240.10">
    <property type="match status" value="1"/>
</dbReference>
<name>A0A7X6K5W1_9MICC</name>
<dbReference type="InterPro" id="IPR036412">
    <property type="entry name" value="HAD-like_sf"/>
</dbReference>
<dbReference type="AlphaFoldDB" id="A0A7X6K5W1"/>
<evidence type="ECO:0008006" key="3">
    <source>
        <dbReference type="Google" id="ProtNLM"/>
    </source>
</evidence>
<protein>
    <recommendedName>
        <fullName evidence="3">Hydroxymethylpyrimidine pyrophosphatase</fullName>
    </recommendedName>
</protein>
<dbReference type="SUPFAM" id="SSF56784">
    <property type="entry name" value="HAD-like"/>
    <property type="match status" value="1"/>
</dbReference>
<accession>A0A7X6K5W1</accession>
<dbReference type="Gene3D" id="3.40.50.1000">
    <property type="entry name" value="HAD superfamily/HAD-like"/>
    <property type="match status" value="1"/>
</dbReference>
<proteinExistence type="predicted"/>